<comment type="caution">
    <text evidence="3">The sequence shown here is derived from an EMBL/GenBank/DDBJ whole genome shotgun (WGS) entry which is preliminary data.</text>
</comment>
<dbReference type="EMBL" id="RYYR01000024">
    <property type="protein sequence ID" value="RUL49580.1"/>
    <property type="molecule type" value="Genomic_DNA"/>
</dbReference>
<evidence type="ECO:0000259" key="2">
    <source>
        <dbReference type="Pfam" id="PF16976"/>
    </source>
</evidence>
<dbReference type="Proteomes" id="UP000287910">
    <property type="component" value="Unassembled WGS sequence"/>
</dbReference>
<organism evidence="3 4">
    <name type="scientific">Lysinibacillus antri</name>
    <dbReference type="NCBI Taxonomy" id="2498145"/>
    <lineage>
        <taxon>Bacteria</taxon>
        <taxon>Bacillati</taxon>
        <taxon>Bacillota</taxon>
        <taxon>Bacilli</taxon>
        <taxon>Bacillales</taxon>
        <taxon>Bacillaceae</taxon>
        <taxon>Lysinibacillus</taxon>
    </lineage>
</organism>
<name>A0A432L9E7_9BACI</name>
<dbReference type="Pfam" id="PF16976">
    <property type="entry name" value="RcpC"/>
    <property type="match status" value="1"/>
</dbReference>
<dbReference type="NCBIfam" id="TIGR03177">
    <property type="entry name" value="pilus_cpaB"/>
    <property type="match status" value="1"/>
</dbReference>
<protein>
    <submittedName>
        <fullName evidence="3">Flp pilus assembly protein CpaB</fullName>
    </submittedName>
</protein>
<evidence type="ECO:0000313" key="3">
    <source>
        <dbReference type="EMBL" id="RUL49580.1"/>
    </source>
</evidence>
<keyword evidence="1" id="KW-0472">Membrane</keyword>
<keyword evidence="1" id="KW-0812">Transmembrane</keyword>
<keyword evidence="4" id="KW-1185">Reference proteome</keyword>
<evidence type="ECO:0000313" key="4">
    <source>
        <dbReference type="Proteomes" id="UP000287910"/>
    </source>
</evidence>
<dbReference type="InterPro" id="IPR017592">
    <property type="entry name" value="Pilus_assmbl_Flp-typ_CpaB"/>
</dbReference>
<keyword evidence="1" id="KW-1133">Transmembrane helix</keyword>
<dbReference type="InterPro" id="IPR031571">
    <property type="entry name" value="RcpC_dom"/>
</dbReference>
<accession>A0A432L9E7</accession>
<dbReference type="AlphaFoldDB" id="A0A432L9E7"/>
<gene>
    <name evidence="3" type="primary">cpaB</name>
    <name evidence="3" type="ORF">EK386_14920</name>
</gene>
<reference evidence="3 4" key="1">
    <citation type="submission" date="2018-12" db="EMBL/GenBank/DDBJ databases">
        <title>Lysinibacillus antri sp. nov., isolated from a cave soil.</title>
        <authorList>
            <person name="Narsing Rao M.P."/>
            <person name="Zhang H."/>
            <person name="Dong Z.-Y."/>
            <person name="Niu X.-K."/>
            <person name="Zhang K."/>
            <person name="Fang B.-Z."/>
            <person name="Kang Y.-Q."/>
            <person name="Xiao M."/>
            <person name="Li W.-J."/>
        </authorList>
    </citation>
    <scope>NUCLEOTIDE SEQUENCE [LARGE SCALE GENOMIC DNA]</scope>
    <source>
        <strain evidence="3 4">SYSU K30002</strain>
    </source>
</reference>
<proteinExistence type="predicted"/>
<feature type="transmembrane region" description="Helical" evidence="1">
    <location>
        <begin position="7"/>
        <end position="27"/>
    </location>
</feature>
<feature type="domain" description="Flp pilus assembly protein RcpC/CpaB" evidence="2">
    <location>
        <begin position="62"/>
        <end position="166"/>
    </location>
</feature>
<evidence type="ECO:0000256" key="1">
    <source>
        <dbReference type="SAM" id="Phobius"/>
    </source>
</evidence>
<sequence length="193" mass="21335">MSVNTKKIWISALIFGLIATGILYFSILSKNKQDPPPVEEIVEEEPIVEEERVVTENTLIPITEGKRAMSLQVSVVQGVSGFIKPGSLVDVVAVLNPSEEEFKYTAGQHDSAALLLQNIKVLAIGHSADLPEEAKRYETVTLEVTPREGLLLGFAIRDENQIYLTLRSEGDSSIETETTHIHEDELHKGVFKP</sequence>